<proteinExistence type="predicted"/>
<reference evidence="3" key="1">
    <citation type="journal article" date="2017" name="bioRxiv">
        <title>Comparative analysis of the genomes of Stylophora pistillata and Acropora digitifera provides evidence for extensive differences between species of corals.</title>
        <authorList>
            <person name="Voolstra C.R."/>
            <person name="Li Y."/>
            <person name="Liew Y.J."/>
            <person name="Baumgarten S."/>
            <person name="Zoccola D."/>
            <person name="Flot J.-F."/>
            <person name="Tambutte S."/>
            <person name="Allemand D."/>
            <person name="Aranda M."/>
        </authorList>
    </citation>
    <scope>NUCLEOTIDE SEQUENCE [LARGE SCALE GENOMIC DNA]</scope>
</reference>
<evidence type="ECO:0000313" key="2">
    <source>
        <dbReference type="EMBL" id="PFX17659.1"/>
    </source>
</evidence>
<name>A0A2B4RLG9_STYPI</name>
<feature type="region of interest" description="Disordered" evidence="1">
    <location>
        <begin position="1"/>
        <end position="50"/>
    </location>
</feature>
<feature type="compositionally biased region" description="Basic and acidic residues" evidence="1">
    <location>
        <begin position="114"/>
        <end position="131"/>
    </location>
</feature>
<feature type="region of interest" description="Disordered" evidence="1">
    <location>
        <begin position="75"/>
        <end position="131"/>
    </location>
</feature>
<dbReference type="EMBL" id="LSMT01000458">
    <property type="protein sequence ID" value="PFX17659.1"/>
    <property type="molecule type" value="Genomic_DNA"/>
</dbReference>
<protein>
    <submittedName>
        <fullName evidence="2">Uncharacterized protein</fullName>
    </submittedName>
</protein>
<evidence type="ECO:0000313" key="3">
    <source>
        <dbReference type="Proteomes" id="UP000225706"/>
    </source>
</evidence>
<keyword evidence="3" id="KW-1185">Reference proteome</keyword>
<dbReference type="Proteomes" id="UP000225706">
    <property type="component" value="Unassembled WGS sequence"/>
</dbReference>
<feature type="compositionally biased region" description="Basic and acidic residues" evidence="1">
    <location>
        <begin position="25"/>
        <end position="46"/>
    </location>
</feature>
<evidence type="ECO:0000256" key="1">
    <source>
        <dbReference type="SAM" id="MobiDB-lite"/>
    </source>
</evidence>
<feature type="compositionally biased region" description="Basic and acidic residues" evidence="1">
    <location>
        <begin position="91"/>
        <end position="105"/>
    </location>
</feature>
<sequence>MADPGNTKNVPRKGPTEPLMSQREPSPELDGKSEPDDALVDRDKPPRMPVKCGAVEEVKLSLISDDPVVAHSAEIPLKYHTDPLRPSTSSHPRDEDSKLLEKVDELIATSSSEDPDRSGEYDHRKSKERAS</sequence>
<dbReference type="AlphaFoldDB" id="A0A2B4RLG9"/>
<organism evidence="2 3">
    <name type="scientific">Stylophora pistillata</name>
    <name type="common">Smooth cauliflower coral</name>
    <dbReference type="NCBI Taxonomy" id="50429"/>
    <lineage>
        <taxon>Eukaryota</taxon>
        <taxon>Metazoa</taxon>
        <taxon>Cnidaria</taxon>
        <taxon>Anthozoa</taxon>
        <taxon>Hexacorallia</taxon>
        <taxon>Scleractinia</taxon>
        <taxon>Astrocoeniina</taxon>
        <taxon>Pocilloporidae</taxon>
        <taxon>Stylophora</taxon>
    </lineage>
</organism>
<comment type="caution">
    <text evidence="2">The sequence shown here is derived from an EMBL/GenBank/DDBJ whole genome shotgun (WGS) entry which is preliminary data.</text>
</comment>
<accession>A0A2B4RLG9</accession>
<gene>
    <name evidence="2" type="ORF">AWC38_SpisGene18009</name>
</gene>